<dbReference type="VEuPathDB" id="CryptoDB:Cvel_9670"/>
<dbReference type="GO" id="GO:0005829">
    <property type="term" value="C:cytosol"/>
    <property type="evidence" value="ECO:0007669"/>
    <property type="project" value="TreeGrafter"/>
</dbReference>
<dbReference type="EMBL" id="CDMZ01004485">
    <property type="protein sequence ID" value="CEM49885.1"/>
    <property type="molecule type" value="Genomic_DNA"/>
</dbReference>
<evidence type="ECO:0000313" key="5">
    <source>
        <dbReference type="EMBL" id="CEM49885.1"/>
    </source>
</evidence>
<dbReference type="SMART" id="SM00368">
    <property type="entry name" value="LRR_RI"/>
    <property type="match status" value="7"/>
</dbReference>
<dbReference type="Gene3D" id="3.80.10.10">
    <property type="entry name" value="Ribonuclease Inhibitor"/>
    <property type="match status" value="4"/>
</dbReference>
<dbReference type="GO" id="GO:0048471">
    <property type="term" value="C:perinuclear region of cytoplasm"/>
    <property type="evidence" value="ECO:0007669"/>
    <property type="project" value="TreeGrafter"/>
</dbReference>
<feature type="compositionally biased region" description="Basic and acidic residues" evidence="4">
    <location>
        <begin position="753"/>
        <end position="772"/>
    </location>
</feature>
<reference evidence="5" key="1">
    <citation type="submission" date="2014-11" db="EMBL/GenBank/DDBJ databases">
        <authorList>
            <person name="Otto D Thomas"/>
            <person name="Naeem Raeece"/>
        </authorList>
    </citation>
    <scope>NUCLEOTIDE SEQUENCE</scope>
</reference>
<dbReference type="InterPro" id="IPR032675">
    <property type="entry name" value="LRR_dom_sf"/>
</dbReference>
<protein>
    <submittedName>
        <fullName evidence="5">Uncharacterized protein</fullName>
    </submittedName>
</protein>
<dbReference type="SUPFAM" id="SSF52047">
    <property type="entry name" value="RNI-like"/>
    <property type="match status" value="1"/>
</dbReference>
<evidence type="ECO:0000256" key="2">
    <source>
        <dbReference type="ARBA" id="ARBA00022614"/>
    </source>
</evidence>
<keyword evidence="1" id="KW-0343">GTPase activation</keyword>
<dbReference type="AlphaFoldDB" id="A0A0G4HZ76"/>
<keyword evidence="2" id="KW-0433">Leucine-rich repeat</keyword>
<dbReference type="GO" id="GO:0006913">
    <property type="term" value="P:nucleocytoplasmic transport"/>
    <property type="evidence" value="ECO:0007669"/>
    <property type="project" value="TreeGrafter"/>
</dbReference>
<dbReference type="Pfam" id="PF13516">
    <property type="entry name" value="LRR_6"/>
    <property type="match status" value="4"/>
</dbReference>
<feature type="region of interest" description="Disordered" evidence="4">
    <location>
        <begin position="750"/>
        <end position="772"/>
    </location>
</feature>
<dbReference type="PhylomeDB" id="A0A0G4HZ76"/>
<dbReference type="InterPro" id="IPR001611">
    <property type="entry name" value="Leu-rich_rpt"/>
</dbReference>
<accession>A0A0G4HZ76</accession>
<dbReference type="GO" id="GO:0031267">
    <property type="term" value="F:small GTPase binding"/>
    <property type="evidence" value="ECO:0007669"/>
    <property type="project" value="TreeGrafter"/>
</dbReference>
<keyword evidence="3" id="KW-0677">Repeat</keyword>
<organism evidence="5">
    <name type="scientific">Chromera velia CCMP2878</name>
    <dbReference type="NCBI Taxonomy" id="1169474"/>
    <lineage>
        <taxon>Eukaryota</taxon>
        <taxon>Sar</taxon>
        <taxon>Alveolata</taxon>
        <taxon>Colpodellida</taxon>
        <taxon>Chromeraceae</taxon>
        <taxon>Chromera</taxon>
    </lineage>
</organism>
<gene>
    <name evidence="5" type="ORF">Cvel_9670</name>
</gene>
<evidence type="ECO:0000256" key="4">
    <source>
        <dbReference type="SAM" id="MobiDB-lite"/>
    </source>
</evidence>
<name>A0A0G4HZ76_9ALVE</name>
<evidence type="ECO:0000256" key="3">
    <source>
        <dbReference type="ARBA" id="ARBA00022737"/>
    </source>
</evidence>
<dbReference type="PANTHER" id="PTHR24113">
    <property type="entry name" value="RAN GTPASE-ACTIVATING PROTEIN 1"/>
    <property type="match status" value="1"/>
</dbReference>
<evidence type="ECO:0000256" key="1">
    <source>
        <dbReference type="ARBA" id="ARBA00022468"/>
    </source>
</evidence>
<sequence length="820" mass="89343">MEAPSLLHLDIENTGIDAEGLKVVCRAIKRTKGRLKLESLNLSENKVGVRTEILTLCEVLRVSYLPCLRSLFLRECEMQDDQLENLSLVIKRGGLPNLEVLDLEGNEGWGGYGLKLIGRVLLRDLVPCLKTLNLFTKRGVRGGAEGSLFLNALMSENAPPSLERVLLNLDFPLDEDLRAISEARVSAVRTLGLTLKQRKLVIFLRDFRAKFDILDLDVCLGMGVDADEGTMNEGSKLLGEVLQADRLSCVRTLKLRATRSVVVDLELGILAEGKRALLRALRVAKLSLLSELSLRQMALSDAEMILLGESVRGSNLVGVRVLDLSLNREGDGSFGREGIEGFMRGVVDSEEGLPNLTVLDISYTRASEAGGVVVAALGSGKLPSVESLGREREFVRFTFDEEDLRVLTEVVKEGKLPARLRGLEFALASRGMCIDSLIRAIAESAVGLPLCVQSLELGGSTIGEEALTLLASCSTLGSSSESRLWGLEVLDLCECGIDDSLVKRLGEVFSVHKCPNLTFLDLQGNQFSPKGLKDFVDILHPDSLPRISELLLNTVYNENPAWLPVVVSGKVPSLERMSEGISEENSFLLLGADEVQILAEGIRHSRFPPRLPSIGFGLSSEGNGINVDPLIEAIGESGVGVPRCVWALSFSGGRLGEEALACLAASGSEWSSRGKLWDLERLELSSCQIGDQTLKRLAEVFSAHGCPKLMDLDLSKNRISLDGLSAFLDTLLPTPFPSLQQIRLDGQIPEGVEDSREGGVSERSPERPQWSDKTVETIRERAVSQKRIPSRAVLVTNIPDGSGVNWESIKNRSGLFLILH</sequence>
<dbReference type="PANTHER" id="PTHR24113:SF12">
    <property type="entry name" value="RAN GTPASE-ACTIVATING PROTEIN 1"/>
    <property type="match status" value="1"/>
</dbReference>
<proteinExistence type="predicted"/>
<dbReference type="GO" id="GO:0005634">
    <property type="term" value="C:nucleus"/>
    <property type="evidence" value="ECO:0007669"/>
    <property type="project" value="TreeGrafter"/>
</dbReference>
<dbReference type="InterPro" id="IPR027038">
    <property type="entry name" value="RanGap"/>
</dbReference>
<dbReference type="GO" id="GO:0005096">
    <property type="term" value="F:GTPase activator activity"/>
    <property type="evidence" value="ECO:0007669"/>
    <property type="project" value="UniProtKB-KW"/>
</dbReference>